<protein>
    <submittedName>
        <fullName evidence="2">DNA-binding Xre family transcriptional regulator</fullName>
    </submittedName>
</protein>
<keyword evidence="4" id="KW-1185">Reference proteome</keyword>
<dbReference type="Proteomes" id="UP001253458">
    <property type="component" value="Unassembled WGS sequence"/>
</dbReference>
<dbReference type="InterPro" id="IPR010982">
    <property type="entry name" value="Lambda_DNA-bd_dom_sf"/>
</dbReference>
<gene>
    <name evidence="2" type="ORF">J2W88_004429</name>
    <name evidence="3" type="ORF">J2W93_004366</name>
</gene>
<dbReference type="Pfam" id="PF13443">
    <property type="entry name" value="HTH_26"/>
    <property type="match status" value="1"/>
</dbReference>
<feature type="domain" description="HTH cro/C1-type" evidence="1">
    <location>
        <begin position="10"/>
        <end position="64"/>
    </location>
</feature>
<proteinExistence type="predicted"/>
<evidence type="ECO:0000259" key="1">
    <source>
        <dbReference type="SMART" id="SM00530"/>
    </source>
</evidence>
<evidence type="ECO:0000313" key="2">
    <source>
        <dbReference type="EMBL" id="MDR6769121.1"/>
    </source>
</evidence>
<reference evidence="2 4" key="1">
    <citation type="submission" date="2023-07" db="EMBL/GenBank/DDBJ databases">
        <title>Sorghum-associated microbial communities from plants grown in Nebraska, USA.</title>
        <authorList>
            <person name="Schachtman D."/>
        </authorList>
    </citation>
    <scope>NUCLEOTIDE SEQUENCE</scope>
    <source>
        <strain evidence="3 4">BE105</strain>
        <strain evidence="2">BE69</strain>
    </source>
</reference>
<dbReference type="EMBL" id="JAVDTS010000008">
    <property type="protein sequence ID" value="MDR6839498.1"/>
    <property type="molecule type" value="Genomic_DNA"/>
</dbReference>
<sequence>MSTTADLVTALKKELKTAQMTYADLAQALGMAESSVKRMLAKGDMPLSRIDAICRALALDFADLARRVADEQPLLKELTHEQEKAVVADKKLLLMAICVLSQWTLEQVTGYYRLTEAEGIKYLAQLDRIGIIELRPLNRYRLKLAKTFRWRPHGPVMNYFRDHALLDYFAGGFDGPGEGVLLVHGNISRGLAPAFMERMQRVAQDFAQQHLADQKLPDREREGYTLLLAMRSWEFEAFASMRR</sequence>
<evidence type="ECO:0000313" key="4">
    <source>
        <dbReference type="Proteomes" id="UP001249076"/>
    </source>
</evidence>
<dbReference type="GO" id="GO:0003677">
    <property type="term" value="F:DNA binding"/>
    <property type="evidence" value="ECO:0007669"/>
    <property type="project" value="UniProtKB-KW"/>
</dbReference>
<organism evidence="2 5">
    <name type="scientific">Acidovorax delafieldii</name>
    <name type="common">Pseudomonas delafieldii</name>
    <dbReference type="NCBI Taxonomy" id="47920"/>
    <lineage>
        <taxon>Bacteria</taxon>
        <taxon>Pseudomonadati</taxon>
        <taxon>Pseudomonadota</taxon>
        <taxon>Betaproteobacteria</taxon>
        <taxon>Burkholderiales</taxon>
        <taxon>Comamonadaceae</taxon>
        <taxon>Acidovorax</taxon>
    </lineage>
</organism>
<evidence type="ECO:0000313" key="5">
    <source>
        <dbReference type="Proteomes" id="UP001253458"/>
    </source>
</evidence>
<dbReference type="EMBL" id="JAVDTL010000008">
    <property type="protein sequence ID" value="MDR6769121.1"/>
    <property type="molecule type" value="Genomic_DNA"/>
</dbReference>
<comment type="caution">
    <text evidence="2">The sequence shown here is derived from an EMBL/GenBank/DDBJ whole genome shotgun (WGS) entry which is preliminary data.</text>
</comment>
<dbReference type="RefSeq" id="WP_209820538.1">
    <property type="nucleotide sequence ID" value="NZ_JAVDTL010000008.1"/>
</dbReference>
<dbReference type="CDD" id="cd00093">
    <property type="entry name" value="HTH_XRE"/>
    <property type="match status" value="1"/>
</dbReference>
<dbReference type="SMART" id="SM00530">
    <property type="entry name" value="HTH_XRE"/>
    <property type="match status" value="1"/>
</dbReference>
<keyword evidence="2" id="KW-0238">DNA-binding</keyword>
<evidence type="ECO:0000313" key="3">
    <source>
        <dbReference type="EMBL" id="MDR6839498.1"/>
    </source>
</evidence>
<dbReference type="SUPFAM" id="SSF47413">
    <property type="entry name" value="lambda repressor-like DNA-binding domains"/>
    <property type="match status" value="1"/>
</dbReference>
<dbReference type="InterPro" id="IPR001387">
    <property type="entry name" value="Cro/C1-type_HTH"/>
</dbReference>
<name>A0AAJ2CBS1_ACIDE</name>
<dbReference type="AlphaFoldDB" id="A0AAJ2CBS1"/>
<accession>A0AAJ2CBS1</accession>
<dbReference type="Proteomes" id="UP001249076">
    <property type="component" value="Unassembled WGS sequence"/>
</dbReference>